<accession>A0A511NBF8</accession>
<evidence type="ECO:0000313" key="2">
    <source>
        <dbReference type="EMBL" id="GEM50155.1"/>
    </source>
</evidence>
<reference evidence="2 3" key="1">
    <citation type="submission" date="2019-07" db="EMBL/GenBank/DDBJ databases">
        <title>Whole genome shotgun sequence of Deinococcus cellulosilyticus NBRC 106333.</title>
        <authorList>
            <person name="Hosoyama A."/>
            <person name="Uohara A."/>
            <person name="Ohji S."/>
            <person name="Ichikawa N."/>
        </authorList>
    </citation>
    <scope>NUCLEOTIDE SEQUENCE [LARGE SCALE GENOMIC DNA]</scope>
    <source>
        <strain evidence="2 3">NBRC 106333</strain>
    </source>
</reference>
<dbReference type="RefSeq" id="WP_146892108.1">
    <property type="nucleotide sequence ID" value="NZ_BJXB01000062.1"/>
</dbReference>
<gene>
    <name evidence="2" type="ORF">DC3_57900</name>
</gene>
<feature type="compositionally biased region" description="Basic residues" evidence="1">
    <location>
        <begin position="14"/>
        <end position="26"/>
    </location>
</feature>
<feature type="region of interest" description="Disordered" evidence="1">
    <location>
        <begin position="1"/>
        <end position="39"/>
    </location>
</feature>
<name>A0A511NBF8_DEIC1</name>
<feature type="compositionally biased region" description="Acidic residues" evidence="1">
    <location>
        <begin position="1"/>
        <end position="10"/>
    </location>
</feature>
<organism evidence="2 3">
    <name type="scientific">Deinococcus cellulosilyticus (strain DSM 18568 / NBRC 106333 / KACC 11606 / 5516J-15)</name>
    <dbReference type="NCBI Taxonomy" id="1223518"/>
    <lineage>
        <taxon>Bacteria</taxon>
        <taxon>Thermotogati</taxon>
        <taxon>Deinococcota</taxon>
        <taxon>Deinococci</taxon>
        <taxon>Deinococcales</taxon>
        <taxon>Deinococcaceae</taxon>
        <taxon>Deinococcus</taxon>
    </lineage>
</organism>
<sequence>MSDQPTPDDQEQPKRKRKKGGGRKRQASAPATPENQFMTYQPQIIREAVAAYTVKTGKSKSRIVEEALRAYLDLPPLPENPNEYPESP</sequence>
<dbReference type="AlphaFoldDB" id="A0A511NBF8"/>
<proteinExistence type="predicted"/>
<dbReference type="EMBL" id="BJXB01000062">
    <property type="protein sequence ID" value="GEM50155.1"/>
    <property type="molecule type" value="Genomic_DNA"/>
</dbReference>
<evidence type="ECO:0000313" key="3">
    <source>
        <dbReference type="Proteomes" id="UP000321306"/>
    </source>
</evidence>
<evidence type="ECO:0000256" key="1">
    <source>
        <dbReference type="SAM" id="MobiDB-lite"/>
    </source>
</evidence>
<comment type="caution">
    <text evidence="2">The sequence shown here is derived from an EMBL/GenBank/DDBJ whole genome shotgun (WGS) entry which is preliminary data.</text>
</comment>
<keyword evidence="3" id="KW-1185">Reference proteome</keyword>
<protein>
    <submittedName>
        <fullName evidence="2">Uncharacterized protein</fullName>
    </submittedName>
</protein>
<dbReference type="Proteomes" id="UP000321306">
    <property type="component" value="Unassembled WGS sequence"/>
</dbReference>